<dbReference type="Proteomes" id="UP000738325">
    <property type="component" value="Unassembled WGS sequence"/>
</dbReference>
<feature type="chain" id="PRO_5040306473" evidence="1">
    <location>
        <begin position="20"/>
        <end position="417"/>
    </location>
</feature>
<gene>
    <name evidence="2" type="ORF">BGZ99_000293</name>
</gene>
<feature type="signal peptide" evidence="1">
    <location>
        <begin position="1"/>
        <end position="19"/>
    </location>
</feature>
<keyword evidence="3" id="KW-1185">Reference proteome</keyword>
<evidence type="ECO:0000313" key="2">
    <source>
        <dbReference type="EMBL" id="KAG0310582.1"/>
    </source>
</evidence>
<dbReference type="OrthoDB" id="2447517at2759"/>
<sequence length="417" mass="46712">MLCKLWILMVAMLAAQCYGQNRTRLSNKEALTMSIAHYKSQYGGRAGDGYSVDYLDVKSFITITSYTKRLAEMKDYVAASYKSIHASVKRDVVVNSDDTGLATYCVGHAYNPDRVQVFPNMDSCTKNGWTTLMSFTQINDRIGNWDIGCFGFAWNPSRSIYVDRSTTECSQHGWTSDFLMLTQDATSAESTSSVLNVWQAPDPQRMLIAPTDYKGNEHGWHLTAYFYVNEYDLAPTPEEIESIVQNTPSQSSLHKRADQGAPSLSVPTSIAMFQLFREAMHYWKFTSVSRGSTGTLIEVFRETSFQEFAERLGLSVNGMRFDAQSGIRDKNGVQFMNLQLQYGGQSYACIIIQVGMKYSTTAIAKAFNRSLSYRTIVTVTQTVRRAKNGKSNIIETFIAYTMGTVFTMILGASELLG</sequence>
<accession>A0A9P6UKK0</accession>
<comment type="caution">
    <text evidence="2">The sequence shown here is derived from an EMBL/GenBank/DDBJ whole genome shotgun (WGS) entry which is preliminary data.</text>
</comment>
<dbReference type="AlphaFoldDB" id="A0A9P6UKK0"/>
<proteinExistence type="predicted"/>
<organism evidence="2 3">
    <name type="scientific">Dissophora globulifera</name>
    <dbReference type="NCBI Taxonomy" id="979702"/>
    <lineage>
        <taxon>Eukaryota</taxon>
        <taxon>Fungi</taxon>
        <taxon>Fungi incertae sedis</taxon>
        <taxon>Mucoromycota</taxon>
        <taxon>Mortierellomycotina</taxon>
        <taxon>Mortierellomycetes</taxon>
        <taxon>Mortierellales</taxon>
        <taxon>Mortierellaceae</taxon>
        <taxon>Dissophora</taxon>
    </lineage>
</organism>
<evidence type="ECO:0000256" key="1">
    <source>
        <dbReference type="SAM" id="SignalP"/>
    </source>
</evidence>
<dbReference type="EMBL" id="JAAAIP010001042">
    <property type="protein sequence ID" value="KAG0310582.1"/>
    <property type="molecule type" value="Genomic_DNA"/>
</dbReference>
<reference evidence="2" key="1">
    <citation type="journal article" date="2020" name="Fungal Divers.">
        <title>Resolving the Mortierellaceae phylogeny through synthesis of multi-gene phylogenetics and phylogenomics.</title>
        <authorList>
            <person name="Vandepol N."/>
            <person name="Liber J."/>
            <person name="Desiro A."/>
            <person name="Na H."/>
            <person name="Kennedy M."/>
            <person name="Barry K."/>
            <person name="Grigoriev I.V."/>
            <person name="Miller A.N."/>
            <person name="O'Donnell K."/>
            <person name="Stajich J.E."/>
            <person name="Bonito G."/>
        </authorList>
    </citation>
    <scope>NUCLEOTIDE SEQUENCE</scope>
    <source>
        <strain evidence="2">REB-010B</strain>
    </source>
</reference>
<keyword evidence="1" id="KW-0732">Signal</keyword>
<protein>
    <submittedName>
        <fullName evidence="2">Uncharacterized protein</fullName>
    </submittedName>
</protein>
<name>A0A9P6UKK0_9FUNG</name>
<evidence type="ECO:0000313" key="3">
    <source>
        <dbReference type="Proteomes" id="UP000738325"/>
    </source>
</evidence>